<keyword evidence="2" id="KW-1185">Reference proteome</keyword>
<reference evidence="1" key="1">
    <citation type="submission" date="2021-06" db="EMBL/GenBank/DDBJ databases">
        <authorList>
            <person name="Kallberg Y."/>
            <person name="Tangrot J."/>
            <person name="Rosling A."/>
        </authorList>
    </citation>
    <scope>NUCLEOTIDE SEQUENCE</scope>
    <source>
        <strain evidence="1">MA461A</strain>
    </source>
</reference>
<name>A0ACA9PTD6_9GLOM</name>
<accession>A0ACA9PTD6</accession>
<evidence type="ECO:0000313" key="1">
    <source>
        <dbReference type="EMBL" id="CAG8724286.1"/>
    </source>
</evidence>
<evidence type="ECO:0000313" key="2">
    <source>
        <dbReference type="Proteomes" id="UP000789920"/>
    </source>
</evidence>
<dbReference type="Proteomes" id="UP000789920">
    <property type="component" value="Unassembled WGS sequence"/>
</dbReference>
<organism evidence="1 2">
    <name type="scientific">Racocetra persica</name>
    <dbReference type="NCBI Taxonomy" id="160502"/>
    <lineage>
        <taxon>Eukaryota</taxon>
        <taxon>Fungi</taxon>
        <taxon>Fungi incertae sedis</taxon>
        <taxon>Mucoromycota</taxon>
        <taxon>Glomeromycotina</taxon>
        <taxon>Glomeromycetes</taxon>
        <taxon>Diversisporales</taxon>
        <taxon>Gigasporaceae</taxon>
        <taxon>Racocetra</taxon>
    </lineage>
</organism>
<comment type="caution">
    <text evidence="1">The sequence shown here is derived from an EMBL/GenBank/DDBJ whole genome shotgun (WGS) entry which is preliminary data.</text>
</comment>
<protein>
    <submittedName>
        <fullName evidence="1">28126_t:CDS:1</fullName>
    </submittedName>
</protein>
<sequence length="758" mass="89035">AFAASILKMVWKFDTLLADIESKYRINNSVSQDQDTYISLLQLRNHISLHLYEFKIVYDFFEKHLSHDFLNRLLDISDQGQSDVTVSTHLYSSCEIAYKILSGLFNEIVHHQISGNKKIFIMLGEHLDNSLVPYIRMIDEWICTGTLNDPVNEFFFVRSQTINNTSSQYWQEMYKIREARVIIDNVESVQLLLPPFLEPLISRILFCGKAQNLLMSLKTGKVDIREYMLSLQRNSEEFVLDIESLRLFGGKLNNNDEAHSDNEVEIDEAHSDNEVEIDKAYSDNEVDHNHSENKNDAHSDNEIEIDETHSDNEVEVDHNHSDNKIDHKLSVVENTSSNGIDYKLPEMESLSDFNGIIDAFPKTISTLFPLWQSSTEKKEDVEMGLEEINDMLIFQPFNERLKERFEGYIQPRYEQIGRQLYDALVEKCRLWKHLRSLAGIYFMQQGESMHLLCDVLFERIDKKQMWYDRYIFNDIFLNTVRKWKWLDGGLVSAWIDDVPGKRPDITTVRVFEKIVIEYRIPWPINNIIQSKALQYYKRIVVFLLQVKRAKYLLERLSFSRLNRNNEMSDKTTAMVLFYGVRIKLIWFLNTIWDYAMRNILLSETEKFYKKLEKVFDVDEMVSLHSHYINAVHDRCLLSDKTIPIHKSILDVLDLTIQFSTLYTHYQGDNVSFYDHSRDDKSKRDENTSDSDSDTFLTDEDDDIEPIIPEQVDYETFLEGLSRIDKEFNRNKEFISNSVQIIARVGGFWWFDALALALG</sequence>
<proteinExistence type="predicted"/>
<feature type="non-terminal residue" evidence="1">
    <location>
        <position position="1"/>
    </location>
</feature>
<dbReference type="EMBL" id="CAJVQC010023884">
    <property type="protein sequence ID" value="CAG8724286.1"/>
    <property type="molecule type" value="Genomic_DNA"/>
</dbReference>
<gene>
    <name evidence="1" type="ORF">RPERSI_LOCUS11566</name>
</gene>